<dbReference type="GO" id="GO:0003676">
    <property type="term" value="F:nucleic acid binding"/>
    <property type="evidence" value="ECO:0007669"/>
    <property type="project" value="InterPro"/>
</dbReference>
<evidence type="ECO:0000313" key="2">
    <source>
        <dbReference type="Proteomes" id="UP001152795"/>
    </source>
</evidence>
<feature type="non-terminal residue" evidence="1">
    <location>
        <position position="1"/>
    </location>
</feature>
<dbReference type="InterPro" id="IPR012337">
    <property type="entry name" value="RNaseH-like_sf"/>
</dbReference>
<name>A0A6S7J9F0_PARCT</name>
<dbReference type="SUPFAM" id="SSF53098">
    <property type="entry name" value="Ribonuclease H-like"/>
    <property type="match status" value="1"/>
</dbReference>
<dbReference type="OrthoDB" id="8046937at2759"/>
<feature type="non-terminal residue" evidence="1">
    <location>
        <position position="825"/>
    </location>
</feature>
<dbReference type="InterPro" id="IPR040676">
    <property type="entry name" value="DUF5641"/>
</dbReference>
<gene>
    <name evidence="1" type="ORF">PACLA_8A082749</name>
</gene>
<dbReference type="InterPro" id="IPR001584">
    <property type="entry name" value="Integrase_cat-core"/>
</dbReference>
<evidence type="ECO:0000313" key="1">
    <source>
        <dbReference type="EMBL" id="CAB4028795.1"/>
    </source>
</evidence>
<dbReference type="PROSITE" id="PS50994">
    <property type="entry name" value="INTEGRASE"/>
    <property type="match status" value="1"/>
</dbReference>
<sequence length="825" mass="94068">QGQTLYTPWIYVATTMAGTILFETSSSAVGKNGDPTFTFSSNFSDASDDGTHSGRSISKCFEHAQQSVEFSGTSTMKQEGSTLMSEIECSTSVTDQNLNSGDTLLGNLIQQTKLHVFLWQETEQTHQQLRAELDPNDQEVRKERSIVCIQRMIERKRSDKQYNWRIQEGPPTVRELEEAEKLILKSIQYKHFSAEVDDMQRLAGNEDMFQDRQSAKVRNSTLKRTSSLHKLDPFLDGEGILRVGGRLKNATTPYEVKHPVLIPKNDHVTNLLIRHHHVAQKHQGYGITHNGIRQAGYWVINGRTVISHAIHGCVTCRRLRGKSIEQKMADLPSERVNPAPPFAYTGMDVFGPFYIKEGRKELKRWGIIFTCLASRAVHLETLNSMNTDSFLNALRRFISRRGNVRELRSDQGTNFIGGRNELTTALESLDNDAIKGFLSNKGCDWIKFTMNVPSASHMGGAWERLIRTVRSVLSTLLFNHGTQLDDESLRTLMTEAESVVNNRPLTVCNLSEPGTLEPLTPNHLLTCKSEIILQPPGDFTRPDLYSRKRWRRVQYLTNQFWQRWRKEYSNMLQCERKKWTRQRRNSRVGDIVIVRHDDLARNNWPLGKVVEVYPSDDDLVRKVRILVSHGDPDRLFIHLSLSGGAMNLDSPSGMLTVGTQVFDVVVGAPTNYSAKFFMKPVLSARCFPTDIANYANASSLTDERKRFHWTTTKESSVLNGVHNTSKLNRLFTSSLRTWKVASTKFRRLMHGSSFSQDFDLMAKQSISSYDYQPSRQQSNMEHNCKEQLLPLFRLSLLQATELEMWSERSPCENVSNAVVLYVYVN</sequence>
<dbReference type="Proteomes" id="UP001152795">
    <property type="component" value="Unassembled WGS sequence"/>
</dbReference>
<proteinExistence type="predicted"/>
<accession>A0A6S7J9F0</accession>
<dbReference type="GO" id="GO:0015074">
    <property type="term" value="P:DNA integration"/>
    <property type="evidence" value="ECO:0007669"/>
    <property type="project" value="InterPro"/>
</dbReference>
<comment type="caution">
    <text evidence="1">The sequence shown here is derived from an EMBL/GenBank/DDBJ whole genome shotgun (WGS) entry which is preliminary data.</text>
</comment>
<dbReference type="EMBL" id="CACRXK020015731">
    <property type="protein sequence ID" value="CAB4028795.1"/>
    <property type="molecule type" value="Genomic_DNA"/>
</dbReference>
<dbReference type="AlphaFoldDB" id="A0A6S7J9F0"/>
<dbReference type="PANTHER" id="PTHR47331:SF5">
    <property type="entry name" value="RIBONUCLEASE H"/>
    <property type="match status" value="1"/>
</dbReference>
<organism evidence="1 2">
    <name type="scientific">Paramuricea clavata</name>
    <name type="common">Red gorgonian</name>
    <name type="synonym">Violescent sea-whip</name>
    <dbReference type="NCBI Taxonomy" id="317549"/>
    <lineage>
        <taxon>Eukaryota</taxon>
        <taxon>Metazoa</taxon>
        <taxon>Cnidaria</taxon>
        <taxon>Anthozoa</taxon>
        <taxon>Octocorallia</taxon>
        <taxon>Malacalcyonacea</taxon>
        <taxon>Plexauridae</taxon>
        <taxon>Paramuricea</taxon>
    </lineage>
</organism>
<keyword evidence="2" id="KW-1185">Reference proteome</keyword>
<dbReference type="InterPro" id="IPR036397">
    <property type="entry name" value="RNaseH_sf"/>
</dbReference>
<dbReference type="Gene3D" id="3.30.420.10">
    <property type="entry name" value="Ribonuclease H-like superfamily/Ribonuclease H"/>
    <property type="match status" value="1"/>
</dbReference>
<reference evidence="1" key="1">
    <citation type="submission" date="2020-04" db="EMBL/GenBank/DDBJ databases">
        <authorList>
            <person name="Alioto T."/>
            <person name="Alioto T."/>
            <person name="Gomez Garrido J."/>
        </authorList>
    </citation>
    <scope>NUCLEOTIDE SEQUENCE</scope>
    <source>
        <strain evidence="1">A484AB</strain>
    </source>
</reference>
<dbReference type="PANTHER" id="PTHR47331">
    <property type="entry name" value="PHD-TYPE DOMAIN-CONTAINING PROTEIN"/>
    <property type="match status" value="1"/>
</dbReference>
<protein>
    <submittedName>
        <fullName evidence="1">Uncharacterized protein</fullName>
    </submittedName>
</protein>
<dbReference type="Pfam" id="PF18701">
    <property type="entry name" value="DUF5641"/>
    <property type="match status" value="1"/>
</dbReference>